<evidence type="ECO:0000313" key="2">
    <source>
        <dbReference type="EMBL" id="KRG67108.1"/>
    </source>
</evidence>
<dbReference type="EMBL" id="LDJK01000101">
    <property type="protein sequence ID" value="KRG67108.1"/>
    <property type="molecule type" value="Genomic_DNA"/>
</dbReference>
<dbReference type="RefSeq" id="WP_057687509.1">
    <property type="nucleotide sequence ID" value="NZ_JANUEG010000034.1"/>
</dbReference>
<accession>A0A0R0CNV4</accession>
<reference evidence="2 3" key="1">
    <citation type="submission" date="2015-05" db="EMBL/GenBank/DDBJ databases">
        <title>Genome sequencing and analysis of members of genus Stenotrophomonas.</title>
        <authorList>
            <person name="Patil P.P."/>
            <person name="Midha S."/>
            <person name="Patil P.B."/>
        </authorList>
    </citation>
    <scope>NUCLEOTIDE SEQUENCE [LARGE SCALE GENOMIC DNA]</scope>
    <source>
        <strain evidence="2 3">DSM 21508</strain>
    </source>
</reference>
<dbReference type="Pfam" id="PF07238">
    <property type="entry name" value="PilZ"/>
    <property type="match status" value="1"/>
</dbReference>
<protein>
    <submittedName>
        <fullName evidence="2">Pilus assembly protein PilZ</fullName>
    </submittedName>
</protein>
<dbReference type="AlphaFoldDB" id="A0A0R0CNV4"/>
<proteinExistence type="predicted"/>
<evidence type="ECO:0000313" key="3">
    <source>
        <dbReference type="Proteomes" id="UP000051386"/>
    </source>
</evidence>
<dbReference type="Proteomes" id="UP000051386">
    <property type="component" value="Unassembled WGS sequence"/>
</dbReference>
<name>A0A0R0CNV4_9GAMM</name>
<dbReference type="PATRIC" id="fig|517011.3.peg.62"/>
<dbReference type="Gene3D" id="2.40.10.220">
    <property type="entry name" value="predicted glycosyltransferase like domains"/>
    <property type="match status" value="1"/>
</dbReference>
<feature type="domain" description="PilZ" evidence="1">
    <location>
        <begin position="10"/>
        <end position="113"/>
    </location>
</feature>
<comment type="caution">
    <text evidence="2">The sequence shown here is derived from an EMBL/GenBank/DDBJ whole genome shotgun (WGS) entry which is preliminary data.</text>
</comment>
<keyword evidence="3" id="KW-1185">Reference proteome</keyword>
<dbReference type="InterPro" id="IPR009875">
    <property type="entry name" value="PilZ_domain"/>
</dbReference>
<sequence>MSVADENPDTRRAPRRNVADLVPVTDQIAERVVGRLGNLSETGMLMLASVPLREDALYQLQFTLPLADGHAAPIDVGVHLLWADPAHVAGQAWAGFRFITLSREHRELLRGWIGQESPAR</sequence>
<evidence type="ECO:0000259" key="1">
    <source>
        <dbReference type="Pfam" id="PF07238"/>
    </source>
</evidence>
<gene>
    <name evidence="2" type="ORF">ABB28_16820</name>
</gene>
<organism evidence="2 3">
    <name type="scientific">Stenotrophomonas chelatiphaga</name>
    <dbReference type="NCBI Taxonomy" id="517011"/>
    <lineage>
        <taxon>Bacteria</taxon>
        <taxon>Pseudomonadati</taxon>
        <taxon>Pseudomonadota</taxon>
        <taxon>Gammaproteobacteria</taxon>
        <taxon>Lysobacterales</taxon>
        <taxon>Lysobacteraceae</taxon>
        <taxon>Stenotrophomonas</taxon>
    </lineage>
</organism>
<dbReference type="GO" id="GO:0035438">
    <property type="term" value="F:cyclic-di-GMP binding"/>
    <property type="evidence" value="ECO:0007669"/>
    <property type="project" value="InterPro"/>
</dbReference>